<evidence type="ECO:0000313" key="2">
    <source>
        <dbReference type="EMBL" id="KAK1772217.1"/>
    </source>
</evidence>
<feature type="region of interest" description="Disordered" evidence="1">
    <location>
        <begin position="23"/>
        <end position="172"/>
    </location>
</feature>
<protein>
    <submittedName>
        <fullName evidence="2">Uncharacterized protein</fullName>
    </submittedName>
</protein>
<feature type="compositionally biased region" description="Basic and acidic residues" evidence="1">
    <location>
        <begin position="132"/>
        <end position="163"/>
    </location>
</feature>
<feature type="compositionally biased region" description="Low complexity" evidence="1">
    <location>
        <begin position="34"/>
        <end position="58"/>
    </location>
</feature>
<gene>
    <name evidence="2" type="ORF">QBC33DRAFT_2458</name>
</gene>
<dbReference type="GeneID" id="85306137"/>
<dbReference type="EMBL" id="MU838997">
    <property type="protein sequence ID" value="KAK1772217.1"/>
    <property type="molecule type" value="Genomic_DNA"/>
</dbReference>
<accession>A0AAJ0C9V0</accession>
<evidence type="ECO:0000313" key="3">
    <source>
        <dbReference type="Proteomes" id="UP001244011"/>
    </source>
</evidence>
<dbReference type="AlphaFoldDB" id="A0AAJ0C9V0"/>
<dbReference type="RefSeq" id="XP_060288430.1">
    <property type="nucleotide sequence ID" value="XM_060422950.1"/>
</dbReference>
<name>A0AAJ0C9V0_9PEZI</name>
<sequence>MQRFPLRLRPTLLPPLAAQVHLPPITTHTPSARAMSAATKSSPAASSGPSAESGGSRSKTAAEEHNNKNNGNATPGAIPDALAEGRVRGRTGGGEPLEGSVSAPPRPKITNASVPGDKAGGNGGPAEGLTGEQRREVEEHNREFEARHDRAGRAEDDRVDKKFWKGGGGRGK</sequence>
<dbReference type="Proteomes" id="UP001244011">
    <property type="component" value="Unassembled WGS sequence"/>
</dbReference>
<keyword evidence="3" id="KW-1185">Reference proteome</keyword>
<reference evidence="2" key="1">
    <citation type="submission" date="2023-06" db="EMBL/GenBank/DDBJ databases">
        <title>Genome-scale phylogeny and comparative genomics of the fungal order Sordariales.</title>
        <authorList>
            <consortium name="Lawrence Berkeley National Laboratory"/>
            <person name="Hensen N."/>
            <person name="Bonometti L."/>
            <person name="Westerberg I."/>
            <person name="Brannstrom I.O."/>
            <person name="Guillou S."/>
            <person name="Cros-Aarteil S."/>
            <person name="Calhoun S."/>
            <person name="Haridas S."/>
            <person name="Kuo A."/>
            <person name="Mondo S."/>
            <person name="Pangilinan J."/>
            <person name="Riley R."/>
            <person name="Labutti K."/>
            <person name="Andreopoulos B."/>
            <person name="Lipzen A."/>
            <person name="Chen C."/>
            <person name="Yanf M."/>
            <person name="Daum C."/>
            <person name="Ng V."/>
            <person name="Clum A."/>
            <person name="Steindorff A."/>
            <person name="Ohm R."/>
            <person name="Martin F."/>
            <person name="Silar P."/>
            <person name="Natvig D."/>
            <person name="Lalanne C."/>
            <person name="Gautier V."/>
            <person name="Ament-Velasquez S.L."/>
            <person name="Kruys A."/>
            <person name="Hutchinson M.I."/>
            <person name="Powell A.J."/>
            <person name="Barry K."/>
            <person name="Miller A.N."/>
            <person name="Grigoriev I.V."/>
            <person name="Debuchy R."/>
            <person name="Gladieux P."/>
            <person name="Thoren M.H."/>
            <person name="Johannesson H."/>
        </authorList>
    </citation>
    <scope>NUCLEOTIDE SEQUENCE</scope>
    <source>
        <strain evidence="2">8032-3</strain>
    </source>
</reference>
<proteinExistence type="predicted"/>
<evidence type="ECO:0000256" key="1">
    <source>
        <dbReference type="SAM" id="MobiDB-lite"/>
    </source>
</evidence>
<comment type="caution">
    <text evidence="2">The sequence shown here is derived from an EMBL/GenBank/DDBJ whole genome shotgun (WGS) entry which is preliminary data.</text>
</comment>
<organism evidence="2 3">
    <name type="scientific">Phialemonium atrogriseum</name>
    <dbReference type="NCBI Taxonomy" id="1093897"/>
    <lineage>
        <taxon>Eukaryota</taxon>
        <taxon>Fungi</taxon>
        <taxon>Dikarya</taxon>
        <taxon>Ascomycota</taxon>
        <taxon>Pezizomycotina</taxon>
        <taxon>Sordariomycetes</taxon>
        <taxon>Sordariomycetidae</taxon>
        <taxon>Cephalothecales</taxon>
        <taxon>Cephalothecaceae</taxon>
        <taxon>Phialemonium</taxon>
    </lineage>
</organism>